<evidence type="ECO:0000313" key="3">
    <source>
        <dbReference type="Proteomes" id="UP001642520"/>
    </source>
</evidence>
<evidence type="ECO:0000256" key="1">
    <source>
        <dbReference type="SAM" id="MobiDB-lite"/>
    </source>
</evidence>
<name>A0ABP1PD90_XYLVO</name>
<keyword evidence="3" id="KW-1185">Reference proteome</keyword>
<protein>
    <submittedName>
        <fullName evidence="2">Uncharacterized protein</fullName>
    </submittedName>
</protein>
<comment type="caution">
    <text evidence="2">The sequence shown here is derived from an EMBL/GenBank/DDBJ whole genome shotgun (WGS) entry which is preliminary data.</text>
</comment>
<feature type="compositionally biased region" description="Polar residues" evidence="1">
    <location>
        <begin position="28"/>
        <end position="38"/>
    </location>
</feature>
<organism evidence="2 3">
    <name type="scientific">Xylocopa violacea</name>
    <name type="common">Violet carpenter bee</name>
    <name type="synonym">Apis violacea</name>
    <dbReference type="NCBI Taxonomy" id="135666"/>
    <lineage>
        <taxon>Eukaryota</taxon>
        <taxon>Metazoa</taxon>
        <taxon>Ecdysozoa</taxon>
        <taxon>Arthropoda</taxon>
        <taxon>Hexapoda</taxon>
        <taxon>Insecta</taxon>
        <taxon>Pterygota</taxon>
        <taxon>Neoptera</taxon>
        <taxon>Endopterygota</taxon>
        <taxon>Hymenoptera</taxon>
        <taxon>Apocrita</taxon>
        <taxon>Aculeata</taxon>
        <taxon>Apoidea</taxon>
        <taxon>Anthophila</taxon>
        <taxon>Apidae</taxon>
        <taxon>Xylocopa</taxon>
        <taxon>Xylocopa</taxon>
    </lineage>
</organism>
<accession>A0ABP1PD90</accession>
<proteinExistence type="predicted"/>
<feature type="compositionally biased region" description="Basic residues" evidence="1">
    <location>
        <begin position="86"/>
        <end position="106"/>
    </location>
</feature>
<dbReference type="Proteomes" id="UP001642520">
    <property type="component" value="Unassembled WGS sequence"/>
</dbReference>
<reference evidence="2 3" key="1">
    <citation type="submission" date="2024-08" db="EMBL/GenBank/DDBJ databases">
        <authorList>
            <person name="Will J Nash"/>
            <person name="Angela Man"/>
            <person name="Seanna McTaggart"/>
            <person name="Kendall Baker"/>
            <person name="Tom Barker"/>
            <person name="Leah Catchpole"/>
            <person name="Alex Durrant"/>
            <person name="Karim Gharbi"/>
            <person name="Naomi Irish"/>
            <person name="Gemy Kaithakottil"/>
            <person name="Debby Ku"/>
            <person name="Aaliyah Providence"/>
            <person name="Felix Shaw"/>
            <person name="David Swarbreck"/>
            <person name="Chris Watkins"/>
            <person name="Ann M. McCartney"/>
            <person name="Giulio Formenti"/>
            <person name="Alice Mouton"/>
            <person name="Noel Vella"/>
            <person name="Bjorn M von Reumont"/>
            <person name="Adriana Vella"/>
            <person name="Wilfried Haerty"/>
        </authorList>
    </citation>
    <scope>NUCLEOTIDE SEQUENCE [LARGE SCALE GENOMIC DNA]</scope>
</reference>
<gene>
    <name evidence="2" type="ORF">XYLVIOL_LOCUS9575</name>
</gene>
<evidence type="ECO:0000313" key="2">
    <source>
        <dbReference type="EMBL" id="CAL7949758.1"/>
    </source>
</evidence>
<feature type="region of interest" description="Disordered" evidence="1">
    <location>
        <begin position="1"/>
        <end position="106"/>
    </location>
</feature>
<sequence length="106" mass="11343">MGTVSVDPRSVVARERGAFLGGSPYAAGSSNEDPNANEQGPIGILEDHLRGALQSSSSKGQEGNGGRLPPEDDESRGEILKFAYPKGKRNDRKKSGRCKRRVTFAL</sequence>
<dbReference type="EMBL" id="CAXAJV020001300">
    <property type="protein sequence ID" value="CAL7949758.1"/>
    <property type="molecule type" value="Genomic_DNA"/>
</dbReference>